<evidence type="ECO:0000313" key="3">
    <source>
        <dbReference type="EMBL" id="KAK0640808.1"/>
    </source>
</evidence>
<feature type="transmembrane region" description="Helical" evidence="2">
    <location>
        <begin position="98"/>
        <end position="119"/>
    </location>
</feature>
<keyword evidence="4" id="KW-1185">Reference proteome</keyword>
<gene>
    <name evidence="3" type="ORF">B0T16DRAFT_418502</name>
</gene>
<keyword evidence="2" id="KW-0812">Transmembrane</keyword>
<evidence type="ECO:0000256" key="2">
    <source>
        <dbReference type="SAM" id="Phobius"/>
    </source>
</evidence>
<evidence type="ECO:0000313" key="4">
    <source>
        <dbReference type="Proteomes" id="UP001174936"/>
    </source>
</evidence>
<protein>
    <submittedName>
        <fullName evidence="3">Uncharacterized protein</fullName>
    </submittedName>
</protein>
<organism evidence="3 4">
    <name type="scientific">Cercophora newfieldiana</name>
    <dbReference type="NCBI Taxonomy" id="92897"/>
    <lineage>
        <taxon>Eukaryota</taxon>
        <taxon>Fungi</taxon>
        <taxon>Dikarya</taxon>
        <taxon>Ascomycota</taxon>
        <taxon>Pezizomycotina</taxon>
        <taxon>Sordariomycetes</taxon>
        <taxon>Sordariomycetidae</taxon>
        <taxon>Sordariales</taxon>
        <taxon>Lasiosphaeriaceae</taxon>
        <taxon>Cercophora</taxon>
    </lineage>
</organism>
<name>A0AA40CKH5_9PEZI</name>
<evidence type="ECO:0000256" key="1">
    <source>
        <dbReference type="SAM" id="MobiDB-lite"/>
    </source>
</evidence>
<proteinExistence type="predicted"/>
<feature type="compositionally biased region" description="Polar residues" evidence="1">
    <location>
        <begin position="1"/>
        <end position="10"/>
    </location>
</feature>
<accession>A0AA40CKH5</accession>
<dbReference type="AlphaFoldDB" id="A0AA40CKH5"/>
<keyword evidence="2" id="KW-0472">Membrane</keyword>
<dbReference type="Proteomes" id="UP001174936">
    <property type="component" value="Unassembled WGS sequence"/>
</dbReference>
<reference evidence="3" key="1">
    <citation type="submission" date="2023-06" db="EMBL/GenBank/DDBJ databases">
        <title>Genome-scale phylogeny and comparative genomics of the fungal order Sordariales.</title>
        <authorList>
            <consortium name="Lawrence Berkeley National Laboratory"/>
            <person name="Hensen N."/>
            <person name="Bonometti L."/>
            <person name="Westerberg I."/>
            <person name="Brannstrom I.O."/>
            <person name="Guillou S."/>
            <person name="Cros-Aarteil S."/>
            <person name="Calhoun S."/>
            <person name="Haridas S."/>
            <person name="Kuo A."/>
            <person name="Mondo S."/>
            <person name="Pangilinan J."/>
            <person name="Riley R."/>
            <person name="Labutti K."/>
            <person name="Andreopoulos B."/>
            <person name="Lipzen A."/>
            <person name="Chen C."/>
            <person name="Yanf M."/>
            <person name="Daum C."/>
            <person name="Ng V."/>
            <person name="Clum A."/>
            <person name="Steindorff A."/>
            <person name="Ohm R."/>
            <person name="Martin F."/>
            <person name="Silar P."/>
            <person name="Natvig D."/>
            <person name="Lalanne C."/>
            <person name="Gautier V."/>
            <person name="Ament-Velasquez S.L."/>
            <person name="Kruys A."/>
            <person name="Hutchinson M.I."/>
            <person name="Powell A.J."/>
            <person name="Barry K."/>
            <person name="Miller A.N."/>
            <person name="Grigoriev I.V."/>
            <person name="Debuchy R."/>
            <person name="Gladieux P."/>
            <person name="Thoren M.H."/>
            <person name="Johannesson H."/>
        </authorList>
    </citation>
    <scope>NUCLEOTIDE SEQUENCE</scope>
    <source>
        <strain evidence="3">SMH2532-1</strain>
    </source>
</reference>
<dbReference type="EMBL" id="JAULSV010000006">
    <property type="protein sequence ID" value="KAK0640808.1"/>
    <property type="molecule type" value="Genomic_DNA"/>
</dbReference>
<sequence length="122" mass="13823">MHVSSGSQPAWKTRVGRSWTGTGRQSRGACQRAAASDLVRTGKEFRECGCVRVRRLQLVIHLWGRFLFPFYIVVFFPWPDLGDPARGNRCEEEGKWSLTVIGTSFSLFPFFFLACGFGLSRD</sequence>
<feature type="transmembrane region" description="Helical" evidence="2">
    <location>
        <begin position="62"/>
        <end position="78"/>
    </location>
</feature>
<feature type="region of interest" description="Disordered" evidence="1">
    <location>
        <begin position="1"/>
        <end position="27"/>
    </location>
</feature>
<keyword evidence="2" id="KW-1133">Transmembrane helix</keyword>
<comment type="caution">
    <text evidence="3">The sequence shown here is derived from an EMBL/GenBank/DDBJ whole genome shotgun (WGS) entry which is preliminary data.</text>
</comment>